<dbReference type="Proteomes" id="UP000887569">
    <property type="component" value="Unplaced"/>
</dbReference>
<proteinExistence type="predicted"/>
<dbReference type="WBParaSite" id="PgB17_g040_t01">
    <property type="protein sequence ID" value="PgB17_g040_t01"/>
    <property type="gene ID" value="PgB17_g040"/>
</dbReference>
<protein>
    <submittedName>
        <fullName evidence="2">Uncharacterized protein</fullName>
    </submittedName>
</protein>
<sequence>MLTDYADLNSQRSLVKFVMSLNVTRVMRYFKSTSTMTKVRIVPSTILFISSPDPYTFVRIFHMPKASRFQAYLMLHRS</sequence>
<evidence type="ECO:0000313" key="1">
    <source>
        <dbReference type="Proteomes" id="UP000887569"/>
    </source>
</evidence>
<name>A0A914ZUS0_PARUN</name>
<organism evidence="1 2">
    <name type="scientific">Parascaris univalens</name>
    <name type="common">Nematode worm</name>
    <dbReference type="NCBI Taxonomy" id="6257"/>
    <lineage>
        <taxon>Eukaryota</taxon>
        <taxon>Metazoa</taxon>
        <taxon>Ecdysozoa</taxon>
        <taxon>Nematoda</taxon>
        <taxon>Chromadorea</taxon>
        <taxon>Rhabditida</taxon>
        <taxon>Spirurina</taxon>
        <taxon>Ascaridomorpha</taxon>
        <taxon>Ascaridoidea</taxon>
        <taxon>Ascarididae</taxon>
        <taxon>Parascaris</taxon>
    </lineage>
</organism>
<keyword evidence="1" id="KW-1185">Reference proteome</keyword>
<reference evidence="2" key="1">
    <citation type="submission" date="2022-11" db="UniProtKB">
        <authorList>
            <consortium name="WormBaseParasite"/>
        </authorList>
    </citation>
    <scope>IDENTIFICATION</scope>
</reference>
<evidence type="ECO:0000313" key="2">
    <source>
        <dbReference type="WBParaSite" id="PgB17_g040_t01"/>
    </source>
</evidence>
<dbReference type="AlphaFoldDB" id="A0A914ZUS0"/>
<accession>A0A914ZUS0</accession>